<accession>A0A8H2QFH4</accession>
<evidence type="ECO:0000313" key="3">
    <source>
        <dbReference type="Proteomes" id="UP000323324"/>
    </source>
</evidence>
<keyword evidence="1" id="KW-0812">Transmembrane</keyword>
<gene>
    <name evidence="2" type="ORF">ES676_05920</name>
</gene>
<feature type="transmembrane region" description="Helical" evidence="1">
    <location>
        <begin position="105"/>
        <end position="124"/>
    </location>
</feature>
<dbReference type="AlphaFoldDB" id="A0A8H2QFH4"/>
<protein>
    <submittedName>
        <fullName evidence="2">DUF2975 domain-containing protein</fullName>
    </submittedName>
</protein>
<evidence type="ECO:0000256" key="1">
    <source>
        <dbReference type="SAM" id="Phobius"/>
    </source>
</evidence>
<reference evidence="2 3" key="1">
    <citation type="submission" date="2019-08" db="EMBL/GenBank/DDBJ databases">
        <title>Genomes of Antarctic Bizionia species.</title>
        <authorList>
            <person name="Bowman J.P."/>
        </authorList>
    </citation>
    <scope>NUCLEOTIDE SEQUENCE [LARGE SCALE GENOMIC DNA]</scope>
    <source>
        <strain evidence="2 3">HFD</strain>
    </source>
</reference>
<name>A0A8H2QFH4_9FLAO</name>
<dbReference type="RefSeq" id="WP_148369325.1">
    <property type="nucleotide sequence ID" value="NZ_VSKM01000005.1"/>
</dbReference>
<keyword evidence="1" id="KW-1133">Transmembrane helix</keyword>
<feature type="transmembrane region" description="Helical" evidence="1">
    <location>
        <begin position="12"/>
        <end position="35"/>
    </location>
</feature>
<comment type="caution">
    <text evidence="2">The sequence shown here is derived from an EMBL/GenBank/DDBJ whole genome shotgun (WGS) entry which is preliminary data.</text>
</comment>
<proteinExistence type="predicted"/>
<feature type="transmembrane region" description="Helical" evidence="1">
    <location>
        <begin position="55"/>
        <end position="78"/>
    </location>
</feature>
<dbReference type="EMBL" id="VSKM01000005">
    <property type="protein sequence ID" value="TYB75986.1"/>
    <property type="molecule type" value="Genomic_DNA"/>
</dbReference>
<dbReference type="Pfam" id="PF11188">
    <property type="entry name" value="DUF2975"/>
    <property type="match status" value="1"/>
</dbReference>
<dbReference type="Proteomes" id="UP000323324">
    <property type="component" value="Unassembled WGS sequence"/>
</dbReference>
<sequence length="168" mass="19619">MRKLVILKSLVDFIWYVTCLPLIPLTLFFSVYMFFDPDILKIFNVLEEGVIITPWYLKVVTLLIVVLLSVFVYSFYLFRKTLRYFQQVKPFDEFVITSYKKIGNMLVVSGVLSAILSFLFHLLVKSQLQLQFGFTSNLFIICLGLFFLVLSELFKIAKVAKEENQLTI</sequence>
<feature type="transmembrane region" description="Helical" evidence="1">
    <location>
        <begin position="130"/>
        <end position="150"/>
    </location>
</feature>
<keyword evidence="3" id="KW-1185">Reference proteome</keyword>
<evidence type="ECO:0000313" key="2">
    <source>
        <dbReference type="EMBL" id="TYB75986.1"/>
    </source>
</evidence>
<keyword evidence="1" id="KW-0472">Membrane</keyword>
<organism evidence="2 3">
    <name type="scientific">Bizionia saleffrena</name>
    <dbReference type="NCBI Taxonomy" id="291189"/>
    <lineage>
        <taxon>Bacteria</taxon>
        <taxon>Pseudomonadati</taxon>
        <taxon>Bacteroidota</taxon>
        <taxon>Flavobacteriia</taxon>
        <taxon>Flavobacteriales</taxon>
        <taxon>Flavobacteriaceae</taxon>
        <taxon>Bizionia</taxon>
    </lineage>
</organism>
<dbReference type="InterPro" id="IPR021354">
    <property type="entry name" value="DUF2975"/>
</dbReference>